<evidence type="ECO:0000259" key="6">
    <source>
        <dbReference type="Pfam" id="PF00251"/>
    </source>
</evidence>
<evidence type="ECO:0000256" key="3">
    <source>
        <dbReference type="ARBA" id="ARBA00022801"/>
    </source>
</evidence>
<evidence type="ECO:0000313" key="9">
    <source>
        <dbReference type="Proteomes" id="UP001500635"/>
    </source>
</evidence>
<dbReference type="EC" id="3.2.1.26" evidence="2"/>
<dbReference type="PROSITE" id="PS00609">
    <property type="entry name" value="GLYCOSYL_HYDROL_F32"/>
    <property type="match status" value="1"/>
</dbReference>
<evidence type="ECO:0000256" key="5">
    <source>
        <dbReference type="RuleBase" id="RU362110"/>
    </source>
</evidence>
<dbReference type="InterPro" id="IPR051214">
    <property type="entry name" value="GH32_Enzymes"/>
</dbReference>
<feature type="domain" description="Glycosyl hydrolase family 32 C-terminal" evidence="7">
    <location>
        <begin position="360"/>
        <end position="487"/>
    </location>
</feature>
<keyword evidence="3 5" id="KW-0378">Hydrolase</keyword>
<dbReference type="RefSeq" id="WP_344996998.1">
    <property type="nucleotide sequence ID" value="NZ_BAABFR010000043.1"/>
</dbReference>
<dbReference type="Pfam" id="PF08244">
    <property type="entry name" value="Glyco_hydro_32C"/>
    <property type="match status" value="1"/>
</dbReference>
<dbReference type="Gene3D" id="2.115.10.20">
    <property type="entry name" value="Glycosyl hydrolase domain, family 43"/>
    <property type="match status" value="1"/>
</dbReference>
<evidence type="ECO:0000313" key="8">
    <source>
        <dbReference type="EMBL" id="GAA4395400.1"/>
    </source>
</evidence>
<dbReference type="Pfam" id="PF00251">
    <property type="entry name" value="Glyco_hydro_32N"/>
    <property type="match status" value="1"/>
</dbReference>
<dbReference type="SMART" id="SM00640">
    <property type="entry name" value="Glyco_32"/>
    <property type="match status" value="1"/>
</dbReference>
<gene>
    <name evidence="8" type="ORF">GCM10023147_28570</name>
</gene>
<dbReference type="Proteomes" id="UP001500635">
    <property type="component" value="Unassembled WGS sequence"/>
</dbReference>
<dbReference type="Gene3D" id="2.60.120.560">
    <property type="entry name" value="Exo-inulinase, domain 1"/>
    <property type="match status" value="1"/>
</dbReference>
<keyword evidence="4 5" id="KW-0326">Glycosidase</keyword>
<dbReference type="SUPFAM" id="SSF75005">
    <property type="entry name" value="Arabinanase/levansucrase/invertase"/>
    <property type="match status" value="1"/>
</dbReference>
<comment type="similarity">
    <text evidence="1 5">Belongs to the glycosyl hydrolase 32 family.</text>
</comment>
<sequence>MTVRDMEYELARAETAVADLRSNRNDRWYPRVHIAPPAGWINDPNGISFFGGRYQVYFQHHPYSAQWGPMHWGHVSSTDMVTWRREPIAMAPSLEEDRDGVFSGSAVADGDELVVFYTGHRWRNGRNEGDGNLQVQCRAVTTDGIEFTKQGVVVEGPAGLPHFRDPKVWRMGEKWFMVFGVCSADNRGEVWLYTSADGEAWDFDRILFRDPDPDAFMLECPDMFPLGDKWVLAYCPMGPKPTGYVSRNGHNAGYVVGDWAPGSDFVALTDYRLVDWGAEFYALQSFEAPDGRRIGFGWMGSFTVPPASQAEDGWSGQLAVPREFTLGDDLRVRALPIAEFAGLRSHTDVLGAQVVTPDAPVTVLTEVDSAEVELTIDLAGSTAERVGLAVNATPDGHATLVEYDDLARRVNVDRRNTGHGEKGYRSAPVDPGDELRLRVIVDRGSVEVFLGDGAETVSSLIFAADGPREIRLYTESGTATITSLVAHRLGSIWEND</sequence>
<evidence type="ECO:0000256" key="2">
    <source>
        <dbReference type="ARBA" id="ARBA00012758"/>
    </source>
</evidence>
<dbReference type="InterPro" id="IPR013148">
    <property type="entry name" value="Glyco_hydro_32_N"/>
</dbReference>
<dbReference type="SUPFAM" id="SSF49899">
    <property type="entry name" value="Concanavalin A-like lectins/glucanases"/>
    <property type="match status" value="1"/>
</dbReference>
<proteinExistence type="inferred from homology"/>
<dbReference type="CDD" id="cd08996">
    <property type="entry name" value="GH32_FFase"/>
    <property type="match status" value="1"/>
</dbReference>
<dbReference type="GO" id="GO:0016787">
    <property type="term" value="F:hydrolase activity"/>
    <property type="evidence" value="ECO:0007669"/>
    <property type="project" value="UniProtKB-KW"/>
</dbReference>
<dbReference type="EMBL" id="BAABFR010000043">
    <property type="protein sequence ID" value="GAA4395400.1"/>
    <property type="molecule type" value="Genomic_DNA"/>
</dbReference>
<dbReference type="InterPro" id="IPR001362">
    <property type="entry name" value="Glyco_hydro_32"/>
</dbReference>
<keyword evidence="9" id="KW-1185">Reference proteome</keyword>
<evidence type="ECO:0000259" key="7">
    <source>
        <dbReference type="Pfam" id="PF08244"/>
    </source>
</evidence>
<reference evidence="9" key="1">
    <citation type="journal article" date="2019" name="Int. J. Syst. Evol. Microbiol.">
        <title>The Global Catalogue of Microorganisms (GCM) 10K type strain sequencing project: providing services to taxonomists for standard genome sequencing and annotation.</title>
        <authorList>
            <consortium name="The Broad Institute Genomics Platform"/>
            <consortium name="The Broad Institute Genome Sequencing Center for Infectious Disease"/>
            <person name="Wu L."/>
            <person name="Ma J."/>
        </authorList>
    </citation>
    <scope>NUCLEOTIDE SEQUENCE [LARGE SCALE GENOMIC DNA]</scope>
    <source>
        <strain evidence="9">JCM 17688</strain>
    </source>
</reference>
<feature type="domain" description="Glycosyl hydrolase family 32 N-terminal" evidence="6">
    <location>
        <begin position="33"/>
        <end position="328"/>
    </location>
</feature>
<accession>A0ABP8JSI6</accession>
<dbReference type="InterPro" id="IPR023296">
    <property type="entry name" value="Glyco_hydro_beta-prop_sf"/>
</dbReference>
<protein>
    <recommendedName>
        <fullName evidence="2">beta-fructofuranosidase</fullName>
        <ecNumber evidence="2">3.2.1.26</ecNumber>
    </recommendedName>
</protein>
<name>A0ABP8JSI6_9ACTN</name>
<organism evidence="8 9">
    <name type="scientific">Tsukamurella soli</name>
    <dbReference type="NCBI Taxonomy" id="644556"/>
    <lineage>
        <taxon>Bacteria</taxon>
        <taxon>Bacillati</taxon>
        <taxon>Actinomycetota</taxon>
        <taxon>Actinomycetes</taxon>
        <taxon>Mycobacteriales</taxon>
        <taxon>Tsukamurellaceae</taxon>
        <taxon>Tsukamurella</taxon>
    </lineage>
</organism>
<dbReference type="PANTHER" id="PTHR43101:SF1">
    <property type="entry name" value="BETA-FRUCTOSIDASE"/>
    <property type="match status" value="1"/>
</dbReference>
<dbReference type="InterPro" id="IPR013189">
    <property type="entry name" value="Glyco_hydro_32_C"/>
</dbReference>
<dbReference type="InterPro" id="IPR018053">
    <property type="entry name" value="Glyco_hydro_32_AS"/>
</dbReference>
<evidence type="ECO:0000256" key="1">
    <source>
        <dbReference type="ARBA" id="ARBA00009902"/>
    </source>
</evidence>
<dbReference type="PANTHER" id="PTHR43101">
    <property type="entry name" value="BETA-FRUCTOSIDASE"/>
    <property type="match status" value="1"/>
</dbReference>
<dbReference type="InterPro" id="IPR013320">
    <property type="entry name" value="ConA-like_dom_sf"/>
</dbReference>
<evidence type="ECO:0000256" key="4">
    <source>
        <dbReference type="ARBA" id="ARBA00023295"/>
    </source>
</evidence>
<comment type="caution">
    <text evidence="8">The sequence shown here is derived from an EMBL/GenBank/DDBJ whole genome shotgun (WGS) entry which is preliminary data.</text>
</comment>